<dbReference type="VEuPathDB" id="GiardiaDB:QR46_0552"/>
<name>A0A132NZG1_GIAIN</name>
<dbReference type="EMBL" id="JXTI01000008">
    <property type="protein sequence ID" value="KWX15458.1"/>
    <property type="molecule type" value="Genomic_DNA"/>
</dbReference>
<reference evidence="3 4" key="1">
    <citation type="journal article" date="2015" name="Mol. Biochem. Parasitol.">
        <title>Identification of polymorphic genes for use in assemblage B genotyping assays through comparative genomics of multiple assemblage B Giardia duodenalis isolates.</title>
        <authorList>
            <person name="Wielinga C."/>
            <person name="Thompson R.C."/>
            <person name="Monis P."/>
            <person name="Ryan U."/>
        </authorList>
    </citation>
    <scope>NUCLEOTIDE SEQUENCE [LARGE SCALE GENOMIC DNA]</scope>
    <source>
        <strain evidence="3 4">BAH15c1</strain>
    </source>
</reference>
<keyword evidence="2" id="KW-1133">Transmembrane helix</keyword>
<keyword evidence="2" id="KW-0812">Transmembrane</keyword>
<dbReference type="OrthoDB" id="10254303at2759"/>
<proteinExistence type="predicted"/>
<sequence>MIFRIFVEHSDYGAQSVIAATFAALGLPVYATLANYGSRVPKGVAVVPPYRTHPTHFKFYLSACNIVILSDKDPAEGQLILDLLEERFFVGHVFLISTYLTWGRLPLSSLGVSEGEPVESGSRRLSPEQYTHRRALPEVQGVKLLEDRIANMLTKQYTDDDPLQPCIRGSIISHGLLYDSYTAEGNELMELVDFVVENGVLPTFSTQASYIVSVTSCSRVAIELRNFLQNTVEQGVNLQNVCPFRFVVDEDIPLDTLLNCINEGVYGCKRLTPAPMSKLEMLSRGLSTRLISLLSLNLAPEPNPVDDFSFSNSQMYVAYKRDGDHVLESVQQILSASAITETPHIVESVQGYITASVLLRRPRYTVVLLGTQACFCIEDKAALLSSSLNTPILSLPLALRDLVQLGENAKTPAFWSSLLNSDLLPIKVEQPLTSGKPGKANIEPVSIEDKAALLIKIIHNLPASGSTTNLLLSTASSAAYSLQIKGFVAAVFMLHLRTRALAANGYIFVPDLMSSADLSSLLTTPLELFLDQMIIDPALAGDSKKAAPKGEPPFGVALLAQEDIKSLPTHVPIAHIFSHQRVVVNPLLVEVTTNPDTALKKQDSYNTYKLLAASLDRFLVESIRQGVEIVDDRVVVSCHPCLPGELRFAPIFIDVSSLNISIKALTRAYLLTAGRARLNLLKQQSQSDLHLTSQIEVLNSRFIDLNDSNWRSTIMKQLAVLRQVHAASNGYYELIGEHPTPTSILVSIHSLKSIYGPEAILSEIRGHVDPPTSTVTHLLVQASDDGTLQSKLPLANLMRFANIHPELQSINLLPNPVCEENLLVKSFAATSVPASSYDLTSDLYDVLVLRALSKLSTDTPAVHARDSTSETVRAGVKDVISSLNELALMLPSVEERGDLNVYEDVDIPEEPSEHKTNTKEPAESMLTPRSTRQESGNECSDEEEYPNTATGNLNYLRDTVAPYLQSALAICMTALGEKPSAERYIQCIVQEMYTEFYNANPDGLKPDSSVEC</sequence>
<evidence type="ECO:0000313" key="4">
    <source>
        <dbReference type="Proteomes" id="UP000070089"/>
    </source>
</evidence>
<feature type="compositionally biased region" description="Basic and acidic residues" evidence="1">
    <location>
        <begin position="911"/>
        <end position="922"/>
    </location>
</feature>
<dbReference type="Proteomes" id="UP000070089">
    <property type="component" value="Unassembled WGS sequence"/>
</dbReference>
<keyword evidence="2" id="KW-0472">Membrane</keyword>
<comment type="caution">
    <text evidence="3">The sequence shown here is derived from an EMBL/GenBank/DDBJ whole genome shotgun (WGS) entry which is preliminary data.</text>
</comment>
<evidence type="ECO:0000256" key="2">
    <source>
        <dbReference type="SAM" id="Phobius"/>
    </source>
</evidence>
<feature type="compositionally biased region" description="Polar residues" evidence="1">
    <location>
        <begin position="927"/>
        <end position="938"/>
    </location>
</feature>
<gene>
    <name evidence="3" type="ORF">QR46_0552</name>
</gene>
<evidence type="ECO:0000256" key="1">
    <source>
        <dbReference type="SAM" id="MobiDB-lite"/>
    </source>
</evidence>
<accession>A0A132NZG1</accession>
<evidence type="ECO:0000313" key="3">
    <source>
        <dbReference type="EMBL" id="KWX15458.1"/>
    </source>
</evidence>
<dbReference type="AlphaFoldDB" id="A0A132NZG1"/>
<protein>
    <submittedName>
        <fullName evidence="3">Uncharacterized protein</fullName>
    </submittedName>
</protein>
<feature type="region of interest" description="Disordered" evidence="1">
    <location>
        <begin position="907"/>
        <end position="948"/>
    </location>
</feature>
<organism evidence="3 4">
    <name type="scientific">Giardia duodenalis assemblage B</name>
    <dbReference type="NCBI Taxonomy" id="1394984"/>
    <lineage>
        <taxon>Eukaryota</taxon>
        <taxon>Metamonada</taxon>
        <taxon>Diplomonadida</taxon>
        <taxon>Hexamitidae</taxon>
        <taxon>Giardiinae</taxon>
        <taxon>Giardia</taxon>
    </lineage>
</organism>
<feature type="transmembrane region" description="Helical" evidence="2">
    <location>
        <begin position="12"/>
        <end position="31"/>
    </location>
</feature>